<gene>
    <name evidence="2" type="ordered locus">XC_1352</name>
</gene>
<accession>A0A0H2X7C6</accession>
<dbReference type="Proteomes" id="UP000000420">
    <property type="component" value="Chromosome"/>
</dbReference>
<evidence type="ECO:0000313" key="2">
    <source>
        <dbReference type="EMBL" id="AAY48421.1"/>
    </source>
</evidence>
<feature type="compositionally biased region" description="Low complexity" evidence="1">
    <location>
        <begin position="30"/>
        <end position="46"/>
    </location>
</feature>
<evidence type="ECO:0000313" key="3">
    <source>
        <dbReference type="Proteomes" id="UP000000420"/>
    </source>
</evidence>
<dbReference type="PROSITE" id="PS51257">
    <property type="entry name" value="PROKAR_LIPOPROTEIN"/>
    <property type="match status" value="1"/>
</dbReference>
<dbReference type="AlphaFoldDB" id="A0A0H2X7C6"/>
<proteinExistence type="predicted"/>
<protein>
    <submittedName>
        <fullName evidence="2">Uncharacterized protein</fullName>
    </submittedName>
</protein>
<sequence length="179" mass="18734">MRQLISVFSLLLLAGCSCQRTPEPQAANGSPASATVATTAASPVASERPGAASTATDPKQALASANYAQASATVHRYLGALPGAARADADALWTGGHPAPVPDDAVLRNIGQIISLRINNDPPIALDQQHPPRLIEVPVQLAVRTTTGTERLVGAYRLQPRVGSDTWEIYSATLQPVLR</sequence>
<organism evidence="2 3">
    <name type="scientific">Xanthomonas campestris pv. campestris (strain 8004)</name>
    <dbReference type="NCBI Taxonomy" id="314565"/>
    <lineage>
        <taxon>Bacteria</taxon>
        <taxon>Pseudomonadati</taxon>
        <taxon>Pseudomonadota</taxon>
        <taxon>Gammaproteobacteria</taxon>
        <taxon>Lysobacterales</taxon>
        <taxon>Lysobacteraceae</taxon>
        <taxon>Xanthomonas</taxon>
    </lineage>
</organism>
<reference evidence="2 3" key="1">
    <citation type="journal article" date="2005" name="Genome Res.">
        <title>Comparative and functional genomic analyses of the pathogenicity of phytopathogen Xanthomonas campestris pv. campestris.</title>
        <authorList>
            <person name="Qian W."/>
            <person name="Jia Y."/>
            <person name="Ren S.X."/>
            <person name="He Y.Q."/>
            <person name="Feng J.X."/>
            <person name="Lu L.F."/>
            <person name="Sun Q."/>
            <person name="Ying G."/>
            <person name="Tang D.J."/>
            <person name="Tang H."/>
            <person name="Wu W."/>
            <person name="Hao P."/>
            <person name="Wang L."/>
            <person name="Jiang B.L."/>
            <person name="Zeng S."/>
            <person name="Gu W.Y."/>
            <person name="Lu G."/>
            <person name="Rong L."/>
            <person name="Tian Y."/>
            <person name="Yao Z."/>
            <person name="Fu G."/>
            <person name="Chen B."/>
            <person name="Fang R."/>
            <person name="Qiang B."/>
            <person name="Chen Z."/>
            <person name="Zhao G.P."/>
            <person name="Tang J.L."/>
            <person name="He C."/>
        </authorList>
    </citation>
    <scope>NUCLEOTIDE SEQUENCE [LARGE SCALE GENOMIC DNA]</scope>
    <source>
        <strain evidence="2 3">8004</strain>
    </source>
</reference>
<dbReference type="RefSeq" id="WP_011037889.1">
    <property type="nucleotide sequence ID" value="NC_007086.1"/>
</dbReference>
<evidence type="ECO:0000256" key="1">
    <source>
        <dbReference type="SAM" id="MobiDB-lite"/>
    </source>
</evidence>
<feature type="region of interest" description="Disordered" evidence="1">
    <location>
        <begin position="22"/>
        <end position="57"/>
    </location>
</feature>
<dbReference type="KEGG" id="xcb:XC_1352"/>
<dbReference type="HOGENOM" id="CLU_1467373_0_0_6"/>
<dbReference type="EMBL" id="CP000050">
    <property type="protein sequence ID" value="AAY48421.1"/>
    <property type="molecule type" value="Genomic_DNA"/>
</dbReference>
<name>A0A0H2X7C6_XANC8</name>